<dbReference type="InterPro" id="IPR052910">
    <property type="entry name" value="ABC-Purine-Binding"/>
</dbReference>
<dbReference type="CDD" id="cd19963">
    <property type="entry name" value="PBP1_BMP-like"/>
    <property type="match status" value="1"/>
</dbReference>
<gene>
    <name evidence="4" type="ORF">DTO96_100660</name>
</gene>
<evidence type="ECO:0000313" key="4">
    <source>
        <dbReference type="EMBL" id="AXF84944.1"/>
    </source>
</evidence>
<dbReference type="Proteomes" id="UP000252182">
    <property type="component" value="Chromosome"/>
</dbReference>
<dbReference type="InterPro" id="IPR003760">
    <property type="entry name" value="PnrA-like"/>
</dbReference>
<dbReference type="Pfam" id="PF02608">
    <property type="entry name" value="Bmp"/>
    <property type="match status" value="1"/>
</dbReference>
<keyword evidence="1 2" id="KW-0732">Signal</keyword>
<dbReference type="PANTHER" id="PTHR43208">
    <property type="entry name" value="ABC TRANSPORTER SUBSTRATE-BINDING PROTEIN"/>
    <property type="match status" value="1"/>
</dbReference>
<dbReference type="PANTHER" id="PTHR43208:SF1">
    <property type="entry name" value="ABC TRANSPORTER SUBSTRATE-BINDING PROTEIN"/>
    <property type="match status" value="1"/>
</dbReference>
<dbReference type="KEGG" id="hyf:DTO96_100660"/>
<organism evidence="4 5">
    <name type="scientific">Ephemeroptericola cinctiostellae</name>
    <dbReference type="NCBI Taxonomy" id="2268024"/>
    <lineage>
        <taxon>Bacteria</taxon>
        <taxon>Pseudomonadati</taxon>
        <taxon>Pseudomonadota</taxon>
        <taxon>Betaproteobacteria</taxon>
        <taxon>Burkholderiales</taxon>
        <taxon>Burkholderiaceae</taxon>
        <taxon>Ephemeroptericola</taxon>
    </lineage>
</organism>
<dbReference type="OrthoDB" id="9769871at2"/>
<dbReference type="PROSITE" id="PS51257">
    <property type="entry name" value="PROKAR_LIPOPROTEIN"/>
    <property type="match status" value="1"/>
</dbReference>
<evidence type="ECO:0000256" key="1">
    <source>
        <dbReference type="ARBA" id="ARBA00022729"/>
    </source>
</evidence>
<feature type="chain" id="PRO_5016888946" evidence="2">
    <location>
        <begin position="21"/>
        <end position="379"/>
    </location>
</feature>
<accession>A0A345D9A6</accession>
<proteinExistence type="predicted"/>
<evidence type="ECO:0000259" key="3">
    <source>
        <dbReference type="Pfam" id="PF02608"/>
    </source>
</evidence>
<dbReference type="AlphaFoldDB" id="A0A345D9A6"/>
<keyword evidence="5" id="KW-1185">Reference proteome</keyword>
<dbReference type="EMBL" id="CP031124">
    <property type="protein sequence ID" value="AXF84944.1"/>
    <property type="molecule type" value="Genomic_DNA"/>
</dbReference>
<feature type="signal peptide" evidence="2">
    <location>
        <begin position="1"/>
        <end position="20"/>
    </location>
</feature>
<reference evidence="5" key="1">
    <citation type="submission" date="2018-07" db="EMBL/GenBank/DDBJ databases">
        <authorList>
            <person name="Kim H."/>
        </authorList>
    </citation>
    <scope>NUCLEOTIDE SEQUENCE [LARGE SCALE GENOMIC DNA]</scope>
    <source>
        <strain evidence="5">F02</strain>
    </source>
</reference>
<dbReference type="Gene3D" id="3.40.50.2300">
    <property type="match status" value="2"/>
</dbReference>
<dbReference type="RefSeq" id="WP_114562195.1">
    <property type="nucleotide sequence ID" value="NZ_CP031124.1"/>
</dbReference>
<evidence type="ECO:0000313" key="5">
    <source>
        <dbReference type="Proteomes" id="UP000252182"/>
    </source>
</evidence>
<feature type="domain" description="ABC transporter substrate-binding protein PnrA-like" evidence="3">
    <location>
        <begin position="48"/>
        <end position="337"/>
    </location>
</feature>
<dbReference type="GO" id="GO:0005886">
    <property type="term" value="C:plasma membrane"/>
    <property type="evidence" value="ECO:0007669"/>
    <property type="project" value="InterPro"/>
</dbReference>
<sequence length="379" mass="39966">MLRKTLSFAVATLAAATLIACGGKKEESKPAAAPAADAKPAAAGAKEVNVGFIYVGPVGDGGWTFAHDNGRKAMIENLAKEGITVKTTQVESVPEGADAERVIRDLVAKGNQIVFTTSFGYMDSTLKVAQSSPKTYFYHATGYKNAPNMGTYEARTYEGAYLAGVTAGKMSKTGVLGFVASIQIPEVIRNIDAFTLGARSVNPAIKTKVVFTGSWFDMNKERAAAETLIGQGADVLMQNTDSSAVLKTAEEKGKMAFGWDSDMSAYGPKAALASSVIKWGDFYTKAVKGVVDGKFNNANQWKGVADGWVDLVSMNASVPADVKTFVDGKKSELAKGGKVFVGPIKDQSGAEKVAKGAELSDADLSKLDWLVEGVEAKLK</sequence>
<name>A0A345D9A6_9BURK</name>
<evidence type="ECO:0000256" key="2">
    <source>
        <dbReference type="SAM" id="SignalP"/>
    </source>
</evidence>
<protein>
    <submittedName>
        <fullName evidence="4">Purine-binding protein</fullName>
    </submittedName>
</protein>